<evidence type="ECO:0000256" key="12">
    <source>
        <dbReference type="ARBA" id="ARBA00023239"/>
    </source>
</evidence>
<comment type="function">
    <text evidence="18">Catalyzes the epimerization of the S- and R-forms of NAD(P)HX, a damaged form of NAD(P)H that is a result of enzymatic or heat-dependent hydration. This is a prerequisite for the S-specific NAD(P)H-hydrate dehydratase to allow the repair of both epimers of NAD(P)HX.</text>
</comment>
<dbReference type="SUPFAM" id="SSF64153">
    <property type="entry name" value="YjeF N-terminal domain-like"/>
    <property type="match status" value="1"/>
</dbReference>
<feature type="binding site" evidence="18">
    <location>
        <begin position="127"/>
        <end position="133"/>
    </location>
    <ligand>
        <name>(6S)-NADPHX</name>
        <dbReference type="ChEBI" id="CHEBI:64076"/>
    </ligand>
</feature>
<evidence type="ECO:0000256" key="8">
    <source>
        <dbReference type="ARBA" id="ARBA00022857"/>
    </source>
</evidence>
<proteinExistence type="inferred from homology"/>
<dbReference type="GO" id="GO:0052856">
    <property type="term" value="F:NAD(P)HX epimerase activity"/>
    <property type="evidence" value="ECO:0007669"/>
    <property type="project" value="UniProtKB-UniRule"/>
</dbReference>
<feature type="binding site" evidence="18">
    <location>
        <position position="159"/>
    </location>
    <ligand>
        <name>K(+)</name>
        <dbReference type="ChEBI" id="CHEBI:29103"/>
    </ligand>
</feature>
<comment type="catalytic activity">
    <reaction evidence="1 18 19">
        <text>(6R)-NADHX = (6S)-NADHX</text>
        <dbReference type="Rhea" id="RHEA:32215"/>
        <dbReference type="ChEBI" id="CHEBI:64074"/>
        <dbReference type="ChEBI" id="CHEBI:64075"/>
        <dbReference type="EC" id="5.1.99.6"/>
    </reaction>
</comment>
<evidence type="ECO:0000256" key="3">
    <source>
        <dbReference type="ARBA" id="ARBA00006001"/>
    </source>
</evidence>
<sequence length="485" mass="49669">MQFLATPAQAAQIDRYMIETLEIPGLLLMEQAATAIFHEIAALFPPCRVLLVAGSGNNGGDAWAAARILLTHGYDVAIGAASLTLPPDADANMRYFSHTSRITLLTPDTLDSFFSRDAAVIVDGLLGTGLSRPASGLYGEIIRRINAHPAKVVSVDIPSGISGETGAGQTAVTADITVTFQYAKPGHLLFPGRSHTGRLVVAKIGPEAGRPPLHLQWADTFSLPPRAADTNKGTYGRLAIFAGSRGMAGAAALAARGALAAGAGLTTVYTCEYVQDVLQHTLSSVTAQAIGGNPAYIAAEGSVLENCQARAYAAGPGLGQHAETLPLLRSIAQSSLPKVLDADGLNLLAADGSLSFGANTVLTPHPKEFSRLSGCSMEDILSSPLDTAGAFAKQHGVVLLLKGATTIVSDGAKACLVTAGAPSMAKGGSGDVLTGVIGALLAQGLSPFMAAYGGAYLCGKAGETAAARKGDYAPTAEDTVYFLGR</sequence>
<dbReference type="PROSITE" id="PS01050">
    <property type="entry name" value="YJEF_C_2"/>
    <property type="match status" value="1"/>
</dbReference>
<dbReference type="GO" id="GO:0110051">
    <property type="term" value="P:metabolite repair"/>
    <property type="evidence" value="ECO:0007669"/>
    <property type="project" value="TreeGrafter"/>
</dbReference>
<dbReference type="InterPro" id="IPR004443">
    <property type="entry name" value="YjeF_N_dom"/>
</dbReference>
<comment type="catalytic activity">
    <reaction evidence="15 17 19">
        <text>(6S)-NADHX + ADP = AMP + phosphate + NADH + H(+)</text>
        <dbReference type="Rhea" id="RHEA:32223"/>
        <dbReference type="ChEBI" id="CHEBI:15378"/>
        <dbReference type="ChEBI" id="CHEBI:43474"/>
        <dbReference type="ChEBI" id="CHEBI:57945"/>
        <dbReference type="ChEBI" id="CHEBI:64074"/>
        <dbReference type="ChEBI" id="CHEBI:456215"/>
        <dbReference type="ChEBI" id="CHEBI:456216"/>
        <dbReference type="EC" id="4.2.1.136"/>
    </reaction>
</comment>
<dbReference type="EC" id="4.2.1.136" evidence="19"/>
<dbReference type="InterPro" id="IPR000631">
    <property type="entry name" value="CARKD"/>
</dbReference>
<accession>A0A926HW87</accession>
<name>A0A926HW87_9FIRM</name>
<dbReference type="InterPro" id="IPR030677">
    <property type="entry name" value="Nnr"/>
</dbReference>
<dbReference type="InterPro" id="IPR017953">
    <property type="entry name" value="Carbohydrate_kinase_pred_CS"/>
</dbReference>
<keyword evidence="7 17" id="KW-0067">ATP-binding</keyword>
<keyword evidence="11 18" id="KW-0413">Isomerase</keyword>
<dbReference type="HAMAP" id="MF_01965">
    <property type="entry name" value="NADHX_dehydratase"/>
    <property type="match status" value="1"/>
</dbReference>
<dbReference type="GO" id="GO:0046872">
    <property type="term" value="F:metal ion binding"/>
    <property type="evidence" value="ECO:0007669"/>
    <property type="project" value="UniProtKB-UniRule"/>
</dbReference>
<dbReference type="GO" id="GO:0005524">
    <property type="term" value="F:ATP binding"/>
    <property type="evidence" value="ECO:0007669"/>
    <property type="project" value="UniProtKB-UniRule"/>
</dbReference>
<evidence type="ECO:0000256" key="15">
    <source>
        <dbReference type="ARBA" id="ARBA00048238"/>
    </source>
</evidence>
<dbReference type="PIRSF" id="PIRSF017184">
    <property type="entry name" value="Nnr"/>
    <property type="match status" value="1"/>
</dbReference>
<evidence type="ECO:0000259" key="20">
    <source>
        <dbReference type="PROSITE" id="PS51383"/>
    </source>
</evidence>
<dbReference type="PANTHER" id="PTHR12592">
    <property type="entry name" value="ATP-DEPENDENT (S)-NAD(P)H-HYDRATE DEHYDRATASE FAMILY MEMBER"/>
    <property type="match status" value="1"/>
</dbReference>
<keyword evidence="6 17" id="KW-0547">Nucleotide-binding</keyword>
<evidence type="ECO:0000256" key="10">
    <source>
        <dbReference type="ARBA" id="ARBA00023027"/>
    </source>
</evidence>
<dbReference type="PROSITE" id="PS51383">
    <property type="entry name" value="YJEF_C_3"/>
    <property type="match status" value="1"/>
</dbReference>
<dbReference type="SUPFAM" id="SSF53613">
    <property type="entry name" value="Ribokinase-like"/>
    <property type="match status" value="1"/>
</dbReference>
<evidence type="ECO:0000313" key="23">
    <source>
        <dbReference type="Proteomes" id="UP000617951"/>
    </source>
</evidence>
<dbReference type="EC" id="5.1.99.6" evidence="19"/>
<keyword evidence="5 18" id="KW-0479">Metal-binding</keyword>
<comment type="subunit">
    <text evidence="17">Homotetramer.</text>
</comment>
<comment type="similarity">
    <text evidence="18">Belongs to the NnrE/AIBP family.</text>
</comment>
<evidence type="ECO:0000256" key="7">
    <source>
        <dbReference type="ARBA" id="ARBA00022840"/>
    </source>
</evidence>
<feature type="binding site" evidence="17">
    <location>
        <position position="430"/>
    </location>
    <ligand>
        <name>AMP</name>
        <dbReference type="ChEBI" id="CHEBI:456215"/>
    </ligand>
</feature>
<dbReference type="CDD" id="cd01171">
    <property type="entry name" value="YXKO-related"/>
    <property type="match status" value="1"/>
</dbReference>
<feature type="binding site" evidence="17">
    <location>
        <position position="317"/>
    </location>
    <ligand>
        <name>(6S)-NADPHX</name>
        <dbReference type="ChEBI" id="CHEBI:64076"/>
    </ligand>
</feature>
<feature type="binding site" evidence="18">
    <location>
        <begin position="57"/>
        <end position="61"/>
    </location>
    <ligand>
        <name>(6S)-NADPHX</name>
        <dbReference type="ChEBI" id="CHEBI:64076"/>
    </ligand>
</feature>
<dbReference type="AlphaFoldDB" id="A0A926HW87"/>
<dbReference type="InterPro" id="IPR036652">
    <property type="entry name" value="YjeF_N_dom_sf"/>
</dbReference>
<comment type="cofactor">
    <cofactor evidence="17">
        <name>Mg(2+)</name>
        <dbReference type="ChEBI" id="CHEBI:18420"/>
    </cofactor>
</comment>
<dbReference type="GO" id="GO:0046496">
    <property type="term" value="P:nicotinamide nucleotide metabolic process"/>
    <property type="evidence" value="ECO:0007669"/>
    <property type="project" value="UniProtKB-UniRule"/>
</dbReference>
<feature type="binding site" evidence="18">
    <location>
        <position position="58"/>
    </location>
    <ligand>
        <name>K(+)</name>
        <dbReference type="ChEBI" id="CHEBI:29103"/>
    </ligand>
</feature>
<feature type="domain" description="YjeF C-terminal" evidence="20">
    <location>
        <begin position="215"/>
        <end position="485"/>
    </location>
</feature>
<comment type="similarity">
    <text evidence="3 19">In the N-terminal section; belongs to the NnrE/AIBP family.</text>
</comment>
<dbReference type="Pfam" id="PF01256">
    <property type="entry name" value="Carb_kinase"/>
    <property type="match status" value="1"/>
</dbReference>
<comment type="cofactor">
    <cofactor evidence="18 19">
        <name>K(+)</name>
        <dbReference type="ChEBI" id="CHEBI:29103"/>
    </cofactor>
    <text evidence="18 19">Binds 1 potassium ion per subunit.</text>
</comment>
<keyword evidence="9 18" id="KW-0630">Potassium</keyword>
<comment type="similarity">
    <text evidence="4 19">In the C-terminal section; belongs to the NnrD/CARKD family.</text>
</comment>
<protein>
    <recommendedName>
        <fullName evidence="19">Bifunctional NAD(P)H-hydrate repair enzyme</fullName>
    </recommendedName>
    <alternativeName>
        <fullName evidence="19">Nicotinamide nucleotide repair protein</fullName>
    </alternativeName>
    <domain>
        <recommendedName>
            <fullName evidence="19">ADP-dependent (S)-NAD(P)H-hydrate dehydratase</fullName>
            <ecNumber evidence="19">4.2.1.136</ecNumber>
        </recommendedName>
        <alternativeName>
            <fullName evidence="19">ADP-dependent NAD(P)HX dehydratase</fullName>
        </alternativeName>
    </domain>
    <domain>
        <recommendedName>
            <fullName evidence="19">NAD(P)H-hydrate epimerase</fullName>
            <ecNumber evidence="19">5.1.99.6</ecNumber>
        </recommendedName>
    </domain>
</protein>
<comment type="similarity">
    <text evidence="17">Belongs to the NnrD/CARKD family.</text>
</comment>
<evidence type="ECO:0000256" key="17">
    <source>
        <dbReference type="HAMAP-Rule" id="MF_01965"/>
    </source>
</evidence>
<evidence type="ECO:0000256" key="14">
    <source>
        <dbReference type="ARBA" id="ARBA00025153"/>
    </source>
</evidence>
<keyword evidence="10 17" id="KW-0520">NAD</keyword>
<dbReference type="HAMAP" id="MF_01966">
    <property type="entry name" value="NADHX_epimerase"/>
    <property type="match status" value="1"/>
</dbReference>
<dbReference type="PANTHER" id="PTHR12592:SF0">
    <property type="entry name" value="ATP-DEPENDENT (S)-NAD(P)H-HYDRATE DEHYDRATASE"/>
    <property type="match status" value="1"/>
</dbReference>
<gene>
    <name evidence="17" type="primary">nnrD</name>
    <name evidence="18" type="synonym">nnrE</name>
    <name evidence="22" type="ORF">H8693_04020</name>
</gene>
<evidence type="ECO:0000256" key="9">
    <source>
        <dbReference type="ARBA" id="ARBA00022958"/>
    </source>
</evidence>
<evidence type="ECO:0000256" key="4">
    <source>
        <dbReference type="ARBA" id="ARBA00009524"/>
    </source>
</evidence>
<evidence type="ECO:0000256" key="5">
    <source>
        <dbReference type="ARBA" id="ARBA00022723"/>
    </source>
</evidence>
<dbReference type="Pfam" id="PF03853">
    <property type="entry name" value="YjeF_N"/>
    <property type="match status" value="1"/>
</dbReference>
<comment type="catalytic activity">
    <reaction evidence="2 18 19">
        <text>(6R)-NADPHX = (6S)-NADPHX</text>
        <dbReference type="Rhea" id="RHEA:32227"/>
        <dbReference type="ChEBI" id="CHEBI:64076"/>
        <dbReference type="ChEBI" id="CHEBI:64077"/>
        <dbReference type="EC" id="5.1.99.6"/>
    </reaction>
</comment>
<evidence type="ECO:0000256" key="19">
    <source>
        <dbReference type="PIRNR" id="PIRNR017184"/>
    </source>
</evidence>
<feature type="binding site" evidence="17">
    <location>
        <begin position="402"/>
        <end position="406"/>
    </location>
    <ligand>
        <name>AMP</name>
        <dbReference type="ChEBI" id="CHEBI:456215"/>
    </ligand>
</feature>
<keyword evidence="8 17" id="KW-0521">NADP</keyword>
<dbReference type="PROSITE" id="PS51385">
    <property type="entry name" value="YJEF_N"/>
    <property type="match status" value="1"/>
</dbReference>
<evidence type="ECO:0000256" key="18">
    <source>
        <dbReference type="HAMAP-Rule" id="MF_01966"/>
    </source>
</evidence>
<keyword evidence="23" id="KW-1185">Reference proteome</keyword>
<dbReference type="InterPro" id="IPR029056">
    <property type="entry name" value="Ribokinase-like"/>
</dbReference>
<feature type="domain" description="YjeF N-terminal" evidence="21">
    <location>
        <begin position="10"/>
        <end position="212"/>
    </location>
</feature>
<comment type="function">
    <text evidence="14 19">Bifunctional enzyme that catalyzes the epimerization of the S- and R-forms of NAD(P)HX and the dehydration of the S-form of NAD(P)HX at the expense of ADP, which is converted to AMP. This allows the repair of both epimers of NAD(P)HX, a damaged form of NAD(P)H that is a result of enzymatic or heat-dependent hydration.</text>
</comment>
<feature type="binding site" evidence="17">
    <location>
        <position position="365"/>
    </location>
    <ligand>
        <name>(6S)-NADPHX</name>
        <dbReference type="ChEBI" id="CHEBI:64076"/>
    </ligand>
</feature>
<evidence type="ECO:0000256" key="1">
    <source>
        <dbReference type="ARBA" id="ARBA00000013"/>
    </source>
</evidence>
<evidence type="ECO:0000313" key="22">
    <source>
        <dbReference type="EMBL" id="MBC8538098.1"/>
    </source>
</evidence>
<feature type="binding site" evidence="17">
    <location>
        <position position="250"/>
    </location>
    <ligand>
        <name>(6S)-NADPHX</name>
        <dbReference type="ChEBI" id="CHEBI:64076"/>
    </ligand>
</feature>
<keyword evidence="13" id="KW-0511">Multifunctional enzyme</keyword>
<dbReference type="NCBIfam" id="TIGR00197">
    <property type="entry name" value="yjeF_nterm"/>
    <property type="match status" value="1"/>
</dbReference>
<evidence type="ECO:0000259" key="21">
    <source>
        <dbReference type="PROSITE" id="PS51385"/>
    </source>
</evidence>
<evidence type="ECO:0000256" key="2">
    <source>
        <dbReference type="ARBA" id="ARBA00000909"/>
    </source>
</evidence>
<feature type="binding site" evidence="18">
    <location>
        <position position="138"/>
    </location>
    <ligand>
        <name>(6S)-NADPHX</name>
        <dbReference type="ChEBI" id="CHEBI:64076"/>
    </ligand>
</feature>
<comment type="function">
    <text evidence="17">Catalyzes the dehydration of the S-form of NAD(P)HX at the expense of ADP, which is converted to AMP. Together with NAD(P)HX epimerase, which catalyzes the epimerization of the S- and R-forms, the enzyme allows the repair of both epimers of NAD(P)HX, a damaged form of NAD(P)H that is a result of enzymatic or heat-dependent hydration.</text>
</comment>
<dbReference type="Gene3D" id="3.40.50.10260">
    <property type="entry name" value="YjeF N-terminal domain"/>
    <property type="match status" value="1"/>
</dbReference>
<comment type="caution">
    <text evidence="22">The sequence shown here is derived from an EMBL/GenBank/DDBJ whole genome shotgun (WGS) entry which is preliminary data.</text>
</comment>
<organism evidence="22 23">
    <name type="scientific">Guopingia tenuis</name>
    <dbReference type="NCBI Taxonomy" id="2763656"/>
    <lineage>
        <taxon>Bacteria</taxon>
        <taxon>Bacillati</taxon>
        <taxon>Bacillota</taxon>
        <taxon>Clostridia</taxon>
        <taxon>Christensenellales</taxon>
        <taxon>Christensenellaceae</taxon>
        <taxon>Guopingia</taxon>
    </lineage>
</organism>
<dbReference type="RefSeq" id="WP_249279880.1">
    <property type="nucleotide sequence ID" value="NZ_JACRSS010000001.1"/>
</dbReference>
<evidence type="ECO:0000256" key="11">
    <source>
        <dbReference type="ARBA" id="ARBA00023235"/>
    </source>
</evidence>
<reference evidence="22" key="1">
    <citation type="submission" date="2020-08" db="EMBL/GenBank/DDBJ databases">
        <title>Genome public.</title>
        <authorList>
            <person name="Liu C."/>
            <person name="Sun Q."/>
        </authorList>
    </citation>
    <scope>NUCLEOTIDE SEQUENCE</scope>
    <source>
        <strain evidence="22">NSJ-63</strain>
    </source>
</reference>
<feature type="binding site" evidence="18">
    <location>
        <position position="156"/>
    </location>
    <ligand>
        <name>(6S)-NADPHX</name>
        <dbReference type="ChEBI" id="CHEBI:64076"/>
    </ligand>
</feature>
<dbReference type="NCBIfam" id="TIGR00196">
    <property type="entry name" value="yjeF_cterm"/>
    <property type="match status" value="1"/>
</dbReference>
<evidence type="ECO:0000256" key="6">
    <source>
        <dbReference type="ARBA" id="ARBA00022741"/>
    </source>
</evidence>
<evidence type="ECO:0000256" key="13">
    <source>
        <dbReference type="ARBA" id="ARBA00023268"/>
    </source>
</evidence>
<keyword evidence="12 17" id="KW-0456">Lyase</keyword>
<dbReference type="Gene3D" id="3.40.1190.20">
    <property type="match status" value="1"/>
</dbReference>
<dbReference type="GO" id="GO:0052855">
    <property type="term" value="F:ADP-dependent NAD(P)H-hydrate dehydratase activity"/>
    <property type="evidence" value="ECO:0007669"/>
    <property type="project" value="UniProtKB-UniRule"/>
</dbReference>
<comment type="catalytic activity">
    <reaction evidence="16 17 19">
        <text>(6S)-NADPHX + ADP = AMP + phosphate + NADPH + H(+)</text>
        <dbReference type="Rhea" id="RHEA:32235"/>
        <dbReference type="ChEBI" id="CHEBI:15378"/>
        <dbReference type="ChEBI" id="CHEBI:43474"/>
        <dbReference type="ChEBI" id="CHEBI:57783"/>
        <dbReference type="ChEBI" id="CHEBI:64076"/>
        <dbReference type="ChEBI" id="CHEBI:456215"/>
        <dbReference type="ChEBI" id="CHEBI:456216"/>
        <dbReference type="EC" id="4.2.1.136"/>
    </reaction>
</comment>
<feature type="binding site" evidence="17">
    <location>
        <position position="431"/>
    </location>
    <ligand>
        <name>(6S)-NADPHX</name>
        <dbReference type="ChEBI" id="CHEBI:64076"/>
    </ligand>
</feature>
<feature type="binding site" evidence="18">
    <location>
        <position position="123"/>
    </location>
    <ligand>
        <name>K(+)</name>
        <dbReference type="ChEBI" id="CHEBI:29103"/>
    </ligand>
</feature>
<evidence type="ECO:0000256" key="16">
    <source>
        <dbReference type="ARBA" id="ARBA00049209"/>
    </source>
</evidence>
<dbReference type="EMBL" id="JACRSS010000001">
    <property type="protein sequence ID" value="MBC8538098.1"/>
    <property type="molecule type" value="Genomic_DNA"/>
</dbReference>
<dbReference type="Proteomes" id="UP000617951">
    <property type="component" value="Unassembled WGS sequence"/>
</dbReference>